<dbReference type="PROSITE" id="PS51186">
    <property type="entry name" value="GNAT"/>
    <property type="match status" value="1"/>
</dbReference>
<dbReference type="InterPro" id="IPR016181">
    <property type="entry name" value="Acyl_CoA_acyltransferase"/>
</dbReference>
<evidence type="ECO:0000313" key="2">
    <source>
        <dbReference type="EMBL" id="TYS74376.1"/>
    </source>
</evidence>
<comment type="caution">
    <text evidence="2">The sequence shown here is derived from an EMBL/GenBank/DDBJ whole genome shotgun (WGS) entry which is preliminary data.</text>
</comment>
<dbReference type="SUPFAM" id="SSF55729">
    <property type="entry name" value="Acyl-CoA N-acyltransferases (Nat)"/>
    <property type="match status" value="1"/>
</dbReference>
<dbReference type="CDD" id="cd04301">
    <property type="entry name" value="NAT_SF"/>
    <property type="match status" value="1"/>
</dbReference>
<organism evidence="2 3">
    <name type="scientific">Sutcliffiella horikoshii</name>
    <dbReference type="NCBI Taxonomy" id="79883"/>
    <lineage>
        <taxon>Bacteria</taxon>
        <taxon>Bacillati</taxon>
        <taxon>Bacillota</taxon>
        <taxon>Bacilli</taxon>
        <taxon>Bacillales</taxon>
        <taxon>Bacillaceae</taxon>
        <taxon>Sutcliffiella</taxon>
    </lineage>
</organism>
<dbReference type="Proteomes" id="UP000324517">
    <property type="component" value="Unassembled WGS sequence"/>
</dbReference>
<keyword evidence="2" id="KW-0808">Transferase</keyword>
<feature type="domain" description="N-acetyltransferase" evidence="1">
    <location>
        <begin position="2"/>
        <end position="152"/>
    </location>
</feature>
<protein>
    <submittedName>
        <fullName evidence="2">GNAT family N-acetyltransferase</fullName>
    </submittedName>
</protein>
<proteinExistence type="predicted"/>
<dbReference type="AlphaFoldDB" id="A0A5D4TJX7"/>
<dbReference type="RefSeq" id="WP_148978176.1">
    <property type="nucleotide sequence ID" value="NZ_JBNILM010000001.1"/>
</dbReference>
<name>A0A5D4TJX7_9BACI</name>
<dbReference type="EMBL" id="VTET01000001">
    <property type="protein sequence ID" value="TYS74376.1"/>
    <property type="molecule type" value="Genomic_DNA"/>
</dbReference>
<gene>
    <name evidence="2" type="ORF">FZC75_01350</name>
</gene>
<reference evidence="2 3" key="1">
    <citation type="submission" date="2019-08" db="EMBL/GenBank/DDBJ databases">
        <title>Bacillus genomes from the desert of Cuatro Cienegas, Coahuila.</title>
        <authorList>
            <person name="Olmedo-Alvarez G."/>
        </authorList>
    </citation>
    <scope>NUCLEOTIDE SEQUENCE [LARGE SCALE GENOMIC DNA]</scope>
    <source>
        <strain evidence="2 3">CH98b_3T</strain>
    </source>
</reference>
<evidence type="ECO:0000313" key="3">
    <source>
        <dbReference type="Proteomes" id="UP000324517"/>
    </source>
</evidence>
<sequence>MVNLKKVNQDQESVLHNIIQFYIYEFTRFNKQITLETDGKYKPFDLDKYWNNNEYHAFFIHSGEELAGFAFVEQGHGDSPSVIEEFFVLKKFQGKGVGTIASQQLFSMFPGKWEIFQIENNYPAQAFWRKTIKEFTSNTFTERYDEYRRSIQEFDTATLPIN</sequence>
<dbReference type="InterPro" id="IPR000182">
    <property type="entry name" value="GNAT_dom"/>
</dbReference>
<evidence type="ECO:0000259" key="1">
    <source>
        <dbReference type="PROSITE" id="PS51186"/>
    </source>
</evidence>
<dbReference type="Pfam" id="PF00583">
    <property type="entry name" value="Acetyltransf_1"/>
    <property type="match status" value="1"/>
</dbReference>
<accession>A0A5D4TJX7</accession>
<dbReference type="Gene3D" id="3.40.630.30">
    <property type="match status" value="1"/>
</dbReference>
<dbReference type="GO" id="GO:0016747">
    <property type="term" value="F:acyltransferase activity, transferring groups other than amino-acyl groups"/>
    <property type="evidence" value="ECO:0007669"/>
    <property type="project" value="InterPro"/>
</dbReference>
<dbReference type="OrthoDB" id="8479334at2"/>